<dbReference type="EMBL" id="DSVL01000039">
    <property type="protein sequence ID" value="HFH28141.1"/>
    <property type="molecule type" value="Genomic_DNA"/>
</dbReference>
<name>A0A7C3IG00_9SPIR</name>
<dbReference type="GO" id="GO:0016052">
    <property type="term" value="P:carbohydrate catabolic process"/>
    <property type="evidence" value="ECO:0007669"/>
    <property type="project" value="InterPro"/>
</dbReference>
<proteinExistence type="predicted"/>
<reference evidence="2" key="1">
    <citation type="journal article" date="2020" name="mSystems">
        <title>Genome- and Community-Level Interaction Insights into Carbon Utilization and Element Cycling Functions of Hydrothermarchaeota in Hydrothermal Sediment.</title>
        <authorList>
            <person name="Zhou Z."/>
            <person name="Liu Y."/>
            <person name="Xu W."/>
            <person name="Pan J."/>
            <person name="Luo Z.H."/>
            <person name="Li M."/>
        </authorList>
    </citation>
    <scope>NUCLEOTIDE SEQUENCE [LARGE SCALE GENOMIC DNA]</scope>
    <source>
        <strain evidence="2">SpSt-503</strain>
    </source>
</reference>
<evidence type="ECO:0000259" key="1">
    <source>
        <dbReference type="Pfam" id="PF06452"/>
    </source>
</evidence>
<dbReference type="Gene3D" id="2.60.40.1190">
    <property type="match status" value="1"/>
</dbReference>
<dbReference type="CDD" id="cd00005">
    <property type="entry name" value="CBM9_like_1"/>
    <property type="match status" value="1"/>
</dbReference>
<dbReference type="GO" id="GO:0030246">
    <property type="term" value="F:carbohydrate binding"/>
    <property type="evidence" value="ECO:0007669"/>
    <property type="project" value="InterPro"/>
</dbReference>
<sequence length="242" mass="27409">MITIPAQLKVESKVGFDVQIVNVSAKNTTIQSWNDYTNKQEESTMNLGTLLMKPLPKTLDIKKGTITVDRVKDAIWDTVEPIPMTVNTMGVTEDDSQFRALWDDDYLYVLIEVKDSLLNDKNANPWEQDSVEIFIDQNNRKTTSYEADDAQYRVNFKNQKTFNGGDEEQFHSSTRIVLGGYWVEVAIPFTHIKPKAGNLIGFDVQINEADASGSRIGIRNWYNNTNMGYKDTSGLGIARLIE</sequence>
<dbReference type="AlphaFoldDB" id="A0A7C3IG00"/>
<dbReference type="GO" id="GO:0004553">
    <property type="term" value="F:hydrolase activity, hydrolyzing O-glycosyl compounds"/>
    <property type="evidence" value="ECO:0007669"/>
    <property type="project" value="InterPro"/>
</dbReference>
<evidence type="ECO:0000313" key="2">
    <source>
        <dbReference type="EMBL" id="HFH28141.1"/>
    </source>
</evidence>
<dbReference type="Pfam" id="PF06452">
    <property type="entry name" value="CBM9_1"/>
    <property type="match status" value="1"/>
</dbReference>
<accession>A0A7C3IG00</accession>
<dbReference type="SUPFAM" id="SSF49344">
    <property type="entry name" value="CBD9-like"/>
    <property type="match status" value="1"/>
</dbReference>
<comment type="caution">
    <text evidence="2">The sequence shown here is derived from an EMBL/GenBank/DDBJ whole genome shotgun (WGS) entry which is preliminary data.</text>
</comment>
<gene>
    <name evidence="2" type="ORF">ENS59_01310</name>
</gene>
<feature type="domain" description="Carbohydrate-binding" evidence="1">
    <location>
        <begin position="69"/>
        <end position="241"/>
    </location>
</feature>
<protein>
    <recommendedName>
        <fullName evidence="1">Carbohydrate-binding domain-containing protein</fullName>
    </recommendedName>
</protein>
<dbReference type="InterPro" id="IPR010502">
    <property type="entry name" value="Carb-bd_dom_fam9"/>
</dbReference>
<organism evidence="2">
    <name type="scientific">Gracilinema caldarium</name>
    <dbReference type="NCBI Taxonomy" id="215591"/>
    <lineage>
        <taxon>Bacteria</taxon>
        <taxon>Pseudomonadati</taxon>
        <taxon>Spirochaetota</taxon>
        <taxon>Spirochaetia</taxon>
        <taxon>Spirochaetales</taxon>
        <taxon>Breznakiellaceae</taxon>
        <taxon>Gracilinema</taxon>
    </lineage>
</organism>